<reference evidence="2 3" key="1">
    <citation type="submission" date="2023-04" db="EMBL/GenBank/DDBJ databases">
        <title>Forest soil microbial communities from Buena Vista Peninsula, Colon Province, Panama.</title>
        <authorList>
            <person name="Bouskill N."/>
        </authorList>
    </citation>
    <scope>NUCLEOTIDE SEQUENCE [LARGE SCALE GENOMIC DNA]</scope>
    <source>
        <strain evidence="2 3">CFH S0262</strain>
    </source>
</reference>
<organism evidence="2 3">
    <name type="scientific">Prescottella agglutinans</name>
    <dbReference type="NCBI Taxonomy" id="1644129"/>
    <lineage>
        <taxon>Bacteria</taxon>
        <taxon>Bacillati</taxon>
        <taxon>Actinomycetota</taxon>
        <taxon>Actinomycetes</taxon>
        <taxon>Mycobacteriales</taxon>
        <taxon>Nocardiaceae</taxon>
        <taxon>Prescottella</taxon>
    </lineage>
</organism>
<evidence type="ECO:0000313" key="2">
    <source>
        <dbReference type="EMBL" id="MDH6283286.1"/>
    </source>
</evidence>
<dbReference type="Proteomes" id="UP001160334">
    <property type="component" value="Unassembled WGS sequence"/>
</dbReference>
<gene>
    <name evidence="2" type="ORF">M2280_004529</name>
</gene>
<protein>
    <submittedName>
        <fullName evidence="2">Uncharacterized protein</fullName>
    </submittedName>
</protein>
<dbReference type="RefSeq" id="WP_280762560.1">
    <property type="nucleotide sequence ID" value="NZ_JARXVC010000013.1"/>
</dbReference>
<proteinExistence type="predicted"/>
<sequence>MTDTTNTETVDSLPQWAQKMIHDLRNEAATNRKTATDAQAERDEVRTEMAAIHGKEALAGLTDILADPEDLARFVDTAALIGDDGKPDAAKYTDAARTLVTERPHLGRRVGRSGNEVAGGTTRPPASTDTAQQIADGTADFVAMVQGAQ</sequence>
<dbReference type="EMBL" id="JARXVC010000013">
    <property type="protein sequence ID" value="MDH6283286.1"/>
    <property type="molecule type" value="Genomic_DNA"/>
</dbReference>
<feature type="region of interest" description="Disordered" evidence="1">
    <location>
        <begin position="105"/>
        <end position="130"/>
    </location>
</feature>
<keyword evidence="3" id="KW-1185">Reference proteome</keyword>
<name>A0ABT6MG52_9NOCA</name>
<evidence type="ECO:0000313" key="3">
    <source>
        <dbReference type="Proteomes" id="UP001160334"/>
    </source>
</evidence>
<accession>A0ABT6MG52</accession>
<comment type="caution">
    <text evidence="2">The sequence shown here is derived from an EMBL/GenBank/DDBJ whole genome shotgun (WGS) entry which is preliminary data.</text>
</comment>
<evidence type="ECO:0000256" key="1">
    <source>
        <dbReference type="SAM" id="MobiDB-lite"/>
    </source>
</evidence>